<feature type="domain" description="SLH" evidence="2">
    <location>
        <begin position="85"/>
        <end position="148"/>
    </location>
</feature>
<dbReference type="Proteomes" id="UP000029622">
    <property type="component" value="Unassembled WGS sequence"/>
</dbReference>
<dbReference type="AlphaFoldDB" id="A0A096BJQ3"/>
<keyword evidence="1" id="KW-0732">Signal</keyword>
<evidence type="ECO:0000313" key="4">
    <source>
        <dbReference type="Proteomes" id="UP000029622"/>
    </source>
</evidence>
<proteinExistence type="predicted"/>
<reference evidence="3 4" key="1">
    <citation type="submission" date="2013-12" db="EMBL/GenBank/DDBJ databases">
        <title>Draft genome sequence of Caloranaerobacter sp. H53214.</title>
        <authorList>
            <person name="Jiang L.J."/>
            <person name="Shao Z.Z."/>
            <person name="Long M.N."/>
        </authorList>
    </citation>
    <scope>NUCLEOTIDE SEQUENCE [LARGE SCALE GENOMIC DNA]</scope>
    <source>
        <strain evidence="3 4">H53214</strain>
    </source>
</reference>
<name>A0A096BJQ3_9FIRM</name>
<protein>
    <recommendedName>
        <fullName evidence="2">SLH domain-containing protein</fullName>
    </recommendedName>
</protein>
<dbReference type="PANTHER" id="PTHR43308">
    <property type="entry name" value="OUTER MEMBRANE PROTEIN ALPHA-RELATED"/>
    <property type="match status" value="1"/>
</dbReference>
<sequence>MKKILSLVLVLSLVLGTFSFALAATPSDVEGTKYEDAVARLTALGVLNGYPDGTFRPNNSITRAEFTAAVIRTLNLKAAADAAKGATQFTDVPADHWASGYINIASKLGYVNGMGDGTFAPNAPVTYEQAVTLIMRALGYKPAAEDRGGYPLGYLALADEKDVTDGVDGVIGLAAPRGIVAQLLDNSLDVKMMVQTGYGDLKQYEESDKTLLDKLGLSTVEAQVVSVDTDKKEIVVNEKKDGAYTEKEEYKVLDGIKLAGLENAIVKLWVKSGKVLDITVKSTVKYDYIAKINGKTDKVQVKDLKDIKLLNEGKTYDIALNDKDDVIAKVYKDGSKLPYESEKDDEKLASGLFAKFVLNGDEIVTIEAYDPQEAGLIKDVKDSKLVYTKGNRTKTIRDLDDAKKMIVVINGEAAEYKDLEEGMYFDYKEYASDKYIIVATDKKVEGEFDRIDNDDRQIRIDGDYIDVADHIYMSTDEGEHYGSAISDLDKLDSLFDEDVVALKNNKGKIAYIAADVEEDTTTFYGFVVAKSNFDKKIRVEKVVDDKIKEVTYEVSIPSSDDNSKKFDQLNVYDSKADKGENPKQASKLNAFYKFTINEDEEIVKAEKVSSLSDYTAKEFSSKYDYIKVEEDANKIYVDNAVMFEVKKDGTVEYVKWEDIEKTAGNNLGIKFKADKVKANVVLITDSNNVSLGETKEYKVAFVLDRDKIASSGYKYEYEVATPDGTETYKAKEQKDENTVVVYELLSDDQIKIVANAVYDKMSSIASNDKLSGKFEAINGKVVAGTISGSYLDIKEDGADSAKTYRVADDALVYRVEIKDKKAKFEEADLSDISDEEGDEDYLYCLMEDGVVKVLFFKAEESK</sequence>
<dbReference type="EMBL" id="AZTB01000009">
    <property type="protein sequence ID" value="KGG80983.1"/>
    <property type="molecule type" value="Genomic_DNA"/>
</dbReference>
<feature type="signal peptide" evidence="1">
    <location>
        <begin position="1"/>
        <end position="23"/>
    </location>
</feature>
<evidence type="ECO:0000259" key="2">
    <source>
        <dbReference type="PROSITE" id="PS51272"/>
    </source>
</evidence>
<accession>A0A096BJQ3</accession>
<evidence type="ECO:0000313" key="3">
    <source>
        <dbReference type="EMBL" id="KGG80983.1"/>
    </source>
</evidence>
<dbReference type="PANTHER" id="PTHR43308:SF5">
    <property type="entry name" value="S-LAYER PROTEIN _ PEPTIDOGLYCAN ENDO-BETA-N-ACETYLGLUCOSAMINIDASE"/>
    <property type="match status" value="1"/>
</dbReference>
<comment type="caution">
    <text evidence="3">The sequence shown here is derived from an EMBL/GenBank/DDBJ whole genome shotgun (WGS) entry which is preliminary data.</text>
</comment>
<feature type="chain" id="PRO_5001925884" description="SLH domain-containing protein" evidence="1">
    <location>
        <begin position="24"/>
        <end position="862"/>
    </location>
</feature>
<dbReference type="RefSeq" id="WP_035162337.1">
    <property type="nucleotide sequence ID" value="NZ_AZTB01000009.1"/>
</dbReference>
<dbReference type="STRING" id="1156417.Y919_03160"/>
<dbReference type="PROSITE" id="PS51272">
    <property type="entry name" value="SLH"/>
    <property type="match status" value="2"/>
</dbReference>
<dbReference type="Pfam" id="PF00395">
    <property type="entry name" value="SLH"/>
    <property type="match status" value="2"/>
</dbReference>
<evidence type="ECO:0000256" key="1">
    <source>
        <dbReference type="SAM" id="SignalP"/>
    </source>
</evidence>
<dbReference type="InterPro" id="IPR001119">
    <property type="entry name" value="SLH_dom"/>
</dbReference>
<organism evidence="3 4">
    <name type="scientific">Caloranaerobacter azorensis H53214</name>
    <dbReference type="NCBI Taxonomy" id="1156417"/>
    <lineage>
        <taxon>Bacteria</taxon>
        <taxon>Bacillati</taxon>
        <taxon>Bacillota</taxon>
        <taxon>Tissierellia</taxon>
        <taxon>Tissierellales</taxon>
        <taxon>Thermohalobacteraceae</taxon>
        <taxon>Caloranaerobacter</taxon>
    </lineage>
</organism>
<dbReference type="InterPro" id="IPR051465">
    <property type="entry name" value="Cell_Envelope_Struct_Comp"/>
</dbReference>
<feature type="domain" description="SLH" evidence="2">
    <location>
        <begin position="21"/>
        <end position="84"/>
    </location>
</feature>
<gene>
    <name evidence="3" type="ORF">Y919_03160</name>
</gene>